<dbReference type="OrthoDB" id="10401851at2759"/>
<dbReference type="InParanoid" id="A0A2G5DWP5"/>
<feature type="region of interest" description="Disordered" evidence="1">
    <location>
        <begin position="32"/>
        <end position="103"/>
    </location>
</feature>
<proteinExistence type="predicted"/>
<dbReference type="AlphaFoldDB" id="A0A2G5DWP5"/>
<evidence type="ECO:0000256" key="1">
    <source>
        <dbReference type="SAM" id="MobiDB-lite"/>
    </source>
</evidence>
<feature type="compositionally biased region" description="Basic and acidic residues" evidence="1">
    <location>
        <begin position="39"/>
        <end position="55"/>
    </location>
</feature>
<reference evidence="2 3" key="1">
    <citation type="submission" date="2017-09" db="EMBL/GenBank/DDBJ databases">
        <title>WGS assembly of Aquilegia coerulea Goldsmith.</title>
        <authorList>
            <person name="Hodges S."/>
            <person name="Kramer E."/>
            <person name="Nordborg M."/>
            <person name="Tomkins J."/>
            <person name="Borevitz J."/>
            <person name="Derieg N."/>
            <person name="Yan J."/>
            <person name="Mihaltcheva S."/>
            <person name="Hayes R.D."/>
            <person name="Rokhsar D."/>
        </authorList>
    </citation>
    <scope>NUCLEOTIDE SEQUENCE [LARGE SCALE GENOMIC DNA]</scope>
    <source>
        <strain evidence="3">cv. Goldsmith</strain>
    </source>
</reference>
<accession>A0A2G5DWP5</accession>
<evidence type="ECO:0000313" key="2">
    <source>
        <dbReference type="EMBL" id="PIA47932.1"/>
    </source>
</evidence>
<gene>
    <name evidence="2" type="ORF">AQUCO_01400497v1</name>
</gene>
<name>A0A2G5DWP5_AQUCA</name>
<protein>
    <submittedName>
        <fullName evidence="2">Uncharacterized protein</fullName>
    </submittedName>
</protein>
<keyword evidence="3" id="KW-1185">Reference proteome</keyword>
<evidence type="ECO:0000313" key="3">
    <source>
        <dbReference type="Proteomes" id="UP000230069"/>
    </source>
</evidence>
<sequence>MEASQTLLGFNPSYYLELVAKGILQCLGLKSSSTFTPQGEEKRKEVVVSQDHDDSPSFTAEPKMKSRTVNPQVLKSVGRVRATAPEKPRESTGIPPKHNGNSV</sequence>
<dbReference type="Proteomes" id="UP000230069">
    <property type="component" value="Unassembled WGS sequence"/>
</dbReference>
<organism evidence="2 3">
    <name type="scientific">Aquilegia coerulea</name>
    <name type="common">Rocky mountain columbine</name>
    <dbReference type="NCBI Taxonomy" id="218851"/>
    <lineage>
        <taxon>Eukaryota</taxon>
        <taxon>Viridiplantae</taxon>
        <taxon>Streptophyta</taxon>
        <taxon>Embryophyta</taxon>
        <taxon>Tracheophyta</taxon>
        <taxon>Spermatophyta</taxon>
        <taxon>Magnoliopsida</taxon>
        <taxon>Ranunculales</taxon>
        <taxon>Ranunculaceae</taxon>
        <taxon>Thalictroideae</taxon>
        <taxon>Aquilegia</taxon>
    </lineage>
</organism>
<dbReference type="EMBL" id="KZ305031">
    <property type="protein sequence ID" value="PIA47932.1"/>
    <property type="molecule type" value="Genomic_DNA"/>
</dbReference>